<dbReference type="Gene3D" id="1.10.340.70">
    <property type="match status" value="1"/>
</dbReference>
<dbReference type="InterPro" id="IPR041588">
    <property type="entry name" value="Integrase_H2C2"/>
</dbReference>
<proteinExistence type="predicted"/>
<dbReference type="InterPro" id="IPR001584">
    <property type="entry name" value="Integrase_cat-core"/>
</dbReference>
<dbReference type="RefSeq" id="XP_019096180.1">
    <property type="nucleotide sequence ID" value="XM_019240635.1"/>
</dbReference>
<dbReference type="PROSITE" id="PS50994">
    <property type="entry name" value="INTEGRASE"/>
    <property type="match status" value="1"/>
</dbReference>
<dbReference type="Pfam" id="PF17921">
    <property type="entry name" value="Integrase_H2C2"/>
    <property type="match status" value="1"/>
</dbReference>
<protein>
    <submittedName>
        <fullName evidence="3">Uncharacterized protein LOC109130727</fullName>
    </submittedName>
</protein>
<gene>
    <name evidence="3" type="primary">LOC109130727</name>
</gene>
<dbReference type="PANTHER" id="PTHR48475">
    <property type="entry name" value="RIBONUCLEASE H"/>
    <property type="match status" value="1"/>
</dbReference>
<dbReference type="PANTHER" id="PTHR48475:SF2">
    <property type="entry name" value="RIBONUCLEASE H"/>
    <property type="match status" value="1"/>
</dbReference>
<dbReference type="Proteomes" id="UP000694864">
    <property type="component" value="Chromosome 3"/>
</dbReference>
<dbReference type="Gene3D" id="3.30.420.10">
    <property type="entry name" value="Ribonuclease H-like superfamily/Ribonuclease H"/>
    <property type="match status" value="2"/>
</dbReference>
<reference evidence="2" key="1">
    <citation type="journal article" date="2014" name="Nat. Commun.">
        <title>The emerging biofuel crop Camelina sativa retains a highly undifferentiated hexaploid genome structure.</title>
        <authorList>
            <person name="Kagale S."/>
            <person name="Koh C."/>
            <person name="Nixon J."/>
            <person name="Bollina V."/>
            <person name="Clarke W.E."/>
            <person name="Tuteja R."/>
            <person name="Spillane C."/>
            <person name="Robinson S.J."/>
            <person name="Links M.G."/>
            <person name="Clarke C."/>
            <person name="Higgins E.E."/>
            <person name="Huebert T."/>
            <person name="Sharpe A.G."/>
            <person name="Parkin I.A."/>
        </authorList>
    </citation>
    <scope>NUCLEOTIDE SEQUENCE [LARGE SCALE GENOMIC DNA]</scope>
    <source>
        <strain evidence="2">cv. DH55</strain>
    </source>
</reference>
<dbReference type="Pfam" id="PF00665">
    <property type="entry name" value="rve"/>
    <property type="match status" value="1"/>
</dbReference>
<dbReference type="InterPro" id="IPR036397">
    <property type="entry name" value="RNaseH_sf"/>
</dbReference>
<sequence>MILHSSNQFGRLTKWAIELSEYDIDYRIRPTAKSQVLADFLIELPLSNDKLSHNRVDEIWTLHVDGASLQLSSGVGIRLTSPTREILEQSFQLRFQATNNVTDYEALIAGLKLADGMGIKRIREFASQFSGDEFELIKIPRGDNAPADALAALASNSDPNFRRVIPIESIDTPSIKEARPATCLALHQPNEIRTTWKTATSKWDFEPPSEDDKTDWGVEICASLADDDMPTDKWAKRLLKTKAAHYTLIKEHLLRWTASGALLLCLHGKGTERVMTETHEGARGNHSGGRALALRIKKHGHYWPTMIFDCERFVAKCEKCQRHAPIIHQPMELLRTGAAPYPFMRWAMDIIDPLPTSRQKRYILVLTNYFAKWVEVESYANIKAKDVQLFMWKFIICRHGLLYEIVTDNGSQFISLQFEDICAKWRIKLRKSTPRYPQGNRQAEATNKTILDGLKKRMDAKKDACANELDGVLWSYRTTPR</sequence>
<feature type="domain" description="Integrase catalytic" evidence="1">
    <location>
        <begin position="336"/>
        <end position="481"/>
    </location>
</feature>
<evidence type="ECO:0000313" key="2">
    <source>
        <dbReference type="Proteomes" id="UP000694864"/>
    </source>
</evidence>
<evidence type="ECO:0000313" key="3">
    <source>
        <dbReference type="RefSeq" id="XP_019096180.1"/>
    </source>
</evidence>
<reference evidence="3" key="2">
    <citation type="submission" date="2025-08" db="UniProtKB">
        <authorList>
            <consortium name="RefSeq"/>
        </authorList>
    </citation>
    <scope>IDENTIFICATION</scope>
    <source>
        <tissue evidence="3">Leaf</tissue>
    </source>
</reference>
<evidence type="ECO:0000259" key="1">
    <source>
        <dbReference type="PROSITE" id="PS50994"/>
    </source>
</evidence>
<name>A0ABM1RAZ2_CAMSA</name>
<dbReference type="GeneID" id="109130727"/>
<keyword evidence="2" id="KW-1185">Reference proteome</keyword>
<accession>A0ABM1RAZ2</accession>
<dbReference type="InterPro" id="IPR012337">
    <property type="entry name" value="RNaseH-like_sf"/>
</dbReference>
<dbReference type="SUPFAM" id="SSF53098">
    <property type="entry name" value="Ribonuclease H-like"/>
    <property type="match status" value="2"/>
</dbReference>
<organism evidence="2 3">
    <name type="scientific">Camelina sativa</name>
    <name type="common">False flax</name>
    <name type="synonym">Myagrum sativum</name>
    <dbReference type="NCBI Taxonomy" id="90675"/>
    <lineage>
        <taxon>Eukaryota</taxon>
        <taxon>Viridiplantae</taxon>
        <taxon>Streptophyta</taxon>
        <taxon>Embryophyta</taxon>
        <taxon>Tracheophyta</taxon>
        <taxon>Spermatophyta</taxon>
        <taxon>Magnoliopsida</taxon>
        <taxon>eudicotyledons</taxon>
        <taxon>Gunneridae</taxon>
        <taxon>Pentapetalae</taxon>
        <taxon>rosids</taxon>
        <taxon>malvids</taxon>
        <taxon>Brassicales</taxon>
        <taxon>Brassicaceae</taxon>
        <taxon>Camelineae</taxon>
        <taxon>Camelina</taxon>
    </lineage>
</organism>